<dbReference type="Proteomes" id="UP001303046">
    <property type="component" value="Unassembled WGS sequence"/>
</dbReference>
<keyword evidence="1" id="KW-1133">Transmembrane helix</keyword>
<keyword evidence="1" id="KW-0812">Transmembrane</keyword>
<feature type="transmembrane region" description="Helical" evidence="1">
    <location>
        <begin position="129"/>
        <end position="152"/>
    </location>
</feature>
<comment type="caution">
    <text evidence="2">The sequence shown here is derived from an EMBL/GenBank/DDBJ whole genome shotgun (WGS) entry which is preliminary data.</text>
</comment>
<accession>A0ABR1CCA3</accession>
<protein>
    <submittedName>
        <fullName evidence="2">Uncharacterized protein</fullName>
    </submittedName>
</protein>
<evidence type="ECO:0000256" key="1">
    <source>
        <dbReference type="SAM" id="Phobius"/>
    </source>
</evidence>
<keyword evidence="1" id="KW-0472">Membrane</keyword>
<proteinExistence type="predicted"/>
<reference evidence="2 3" key="1">
    <citation type="submission" date="2023-08" db="EMBL/GenBank/DDBJ databases">
        <title>A Necator americanus chromosomal reference genome.</title>
        <authorList>
            <person name="Ilik V."/>
            <person name="Petrzelkova K.J."/>
            <person name="Pardy F."/>
            <person name="Fuh T."/>
            <person name="Niatou-Singa F.S."/>
            <person name="Gouil Q."/>
            <person name="Baker L."/>
            <person name="Ritchie M.E."/>
            <person name="Jex A.R."/>
            <person name="Gazzola D."/>
            <person name="Li H."/>
            <person name="Toshio Fujiwara R."/>
            <person name="Zhan B."/>
            <person name="Aroian R.V."/>
            <person name="Pafco B."/>
            <person name="Schwarz E.M."/>
        </authorList>
    </citation>
    <scope>NUCLEOTIDE SEQUENCE [LARGE SCALE GENOMIC DNA]</scope>
    <source>
        <strain evidence="2 3">Aroian</strain>
        <tissue evidence="2">Whole animal</tissue>
    </source>
</reference>
<evidence type="ECO:0000313" key="3">
    <source>
        <dbReference type="Proteomes" id="UP001303046"/>
    </source>
</evidence>
<organism evidence="2 3">
    <name type="scientific">Necator americanus</name>
    <name type="common">Human hookworm</name>
    <dbReference type="NCBI Taxonomy" id="51031"/>
    <lineage>
        <taxon>Eukaryota</taxon>
        <taxon>Metazoa</taxon>
        <taxon>Ecdysozoa</taxon>
        <taxon>Nematoda</taxon>
        <taxon>Chromadorea</taxon>
        <taxon>Rhabditida</taxon>
        <taxon>Rhabditina</taxon>
        <taxon>Rhabditomorpha</taxon>
        <taxon>Strongyloidea</taxon>
        <taxon>Ancylostomatidae</taxon>
        <taxon>Bunostominae</taxon>
        <taxon>Necator</taxon>
    </lineage>
</organism>
<keyword evidence="3" id="KW-1185">Reference proteome</keyword>
<sequence>MGAAVQIVDANPSSSSVHHVIFANPNYTSCEIRLLLIVRVSKRRVERRRIRHLQVMTYDFTGLSQEFTEDYSEEVSHGKAPSLSRASSFDSIDQDAPLNDYLSSEELDKLSSCLSEVSSDPGKELSTSIFYDVIQALVALWTCVFSLLYSYAWRQHRKKFIMSIFFVVPMVFTVCSIISGLLATMVVLGRMFSTPIAYKDFLNMREKMLIRQDSVNCGKRQRSYSGASSVSVTSEDYLPKPLCRRHSVSHNSLCSRPPSVNRKYSYAYSHYNACDSDEDD</sequence>
<gene>
    <name evidence="2" type="primary">Necator_chrII.g6825</name>
    <name evidence="2" type="ORF">RB195_019032</name>
</gene>
<name>A0ABR1CCA3_NECAM</name>
<evidence type="ECO:0000313" key="2">
    <source>
        <dbReference type="EMBL" id="KAK6736108.1"/>
    </source>
</evidence>
<dbReference type="EMBL" id="JAVFWL010000002">
    <property type="protein sequence ID" value="KAK6736108.1"/>
    <property type="molecule type" value="Genomic_DNA"/>
</dbReference>
<feature type="transmembrane region" description="Helical" evidence="1">
    <location>
        <begin position="164"/>
        <end position="188"/>
    </location>
</feature>